<evidence type="ECO:0000313" key="2">
    <source>
        <dbReference type="Proteomes" id="UP000054217"/>
    </source>
</evidence>
<gene>
    <name evidence="1" type="ORF">M404DRAFT_1007638</name>
</gene>
<dbReference type="AlphaFoldDB" id="A0A0C3IE89"/>
<sequence length="70" mass="8081">MTFSEIDLKRDITIKWGWVWKNFLQGLRPYVSGLCNASIWRGTERPSDGVTSFSLWCLKDELMPQTSVGQ</sequence>
<protein>
    <submittedName>
        <fullName evidence="1">Uncharacterized protein</fullName>
    </submittedName>
</protein>
<dbReference type="InParanoid" id="A0A0C3IE89"/>
<reference evidence="2" key="2">
    <citation type="submission" date="2015-01" db="EMBL/GenBank/DDBJ databases">
        <title>Evolutionary Origins and Diversification of the Mycorrhizal Mutualists.</title>
        <authorList>
            <consortium name="DOE Joint Genome Institute"/>
            <consortium name="Mycorrhizal Genomics Consortium"/>
            <person name="Kohler A."/>
            <person name="Kuo A."/>
            <person name="Nagy L.G."/>
            <person name="Floudas D."/>
            <person name="Copeland A."/>
            <person name="Barry K.W."/>
            <person name="Cichocki N."/>
            <person name="Veneault-Fourrey C."/>
            <person name="LaButti K."/>
            <person name="Lindquist E.A."/>
            <person name="Lipzen A."/>
            <person name="Lundell T."/>
            <person name="Morin E."/>
            <person name="Murat C."/>
            <person name="Riley R."/>
            <person name="Ohm R."/>
            <person name="Sun H."/>
            <person name="Tunlid A."/>
            <person name="Henrissat B."/>
            <person name="Grigoriev I.V."/>
            <person name="Hibbett D.S."/>
            <person name="Martin F."/>
        </authorList>
    </citation>
    <scope>NUCLEOTIDE SEQUENCE [LARGE SCALE GENOMIC DNA]</scope>
    <source>
        <strain evidence="2">Marx 270</strain>
    </source>
</reference>
<dbReference type="EMBL" id="KN832070">
    <property type="protein sequence ID" value="KIN95337.1"/>
    <property type="molecule type" value="Genomic_DNA"/>
</dbReference>
<dbReference type="HOGENOM" id="CLU_2758793_0_0_1"/>
<organism evidence="1 2">
    <name type="scientific">Pisolithus tinctorius Marx 270</name>
    <dbReference type="NCBI Taxonomy" id="870435"/>
    <lineage>
        <taxon>Eukaryota</taxon>
        <taxon>Fungi</taxon>
        <taxon>Dikarya</taxon>
        <taxon>Basidiomycota</taxon>
        <taxon>Agaricomycotina</taxon>
        <taxon>Agaricomycetes</taxon>
        <taxon>Agaricomycetidae</taxon>
        <taxon>Boletales</taxon>
        <taxon>Sclerodermatineae</taxon>
        <taxon>Pisolithaceae</taxon>
        <taxon>Pisolithus</taxon>
    </lineage>
</organism>
<accession>A0A0C3IE89</accession>
<reference evidence="1 2" key="1">
    <citation type="submission" date="2014-04" db="EMBL/GenBank/DDBJ databases">
        <authorList>
            <consortium name="DOE Joint Genome Institute"/>
            <person name="Kuo A."/>
            <person name="Kohler A."/>
            <person name="Costa M.D."/>
            <person name="Nagy L.G."/>
            <person name="Floudas D."/>
            <person name="Copeland A."/>
            <person name="Barry K.W."/>
            <person name="Cichocki N."/>
            <person name="Veneault-Fourrey C."/>
            <person name="LaButti K."/>
            <person name="Lindquist E.A."/>
            <person name="Lipzen A."/>
            <person name="Lundell T."/>
            <person name="Morin E."/>
            <person name="Murat C."/>
            <person name="Sun H."/>
            <person name="Tunlid A."/>
            <person name="Henrissat B."/>
            <person name="Grigoriev I.V."/>
            <person name="Hibbett D.S."/>
            <person name="Martin F."/>
            <person name="Nordberg H.P."/>
            <person name="Cantor M.N."/>
            <person name="Hua S.X."/>
        </authorList>
    </citation>
    <scope>NUCLEOTIDE SEQUENCE [LARGE SCALE GENOMIC DNA]</scope>
    <source>
        <strain evidence="1 2">Marx 270</strain>
    </source>
</reference>
<dbReference type="Proteomes" id="UP000054217">
    <property type="component" value="Unassembled WGS sequence"/>
</dbReference>
<keyword evidence="2" id="KW-1185">Reference proteome</keyword>
<name>A0A0C3IE89_PISTI</name>
<evidence type="ECO:0000313" key="1">
    <source>
        <dbReference type="EMBL" id="KIN95337.1"/>
    </source>
</evidence>
<proteinExistence type="predicted"/>